<keyword evidence="2" id="KW-1185">Reference proteome</keyword>
<name>A0ABU1ZVD6_9CORY</name>
<evidence type="ECO:0000313" key="2">
    <source>
        <dbReference type="Proteomes" id="UP001180840"/>
    </source>
</evidence>
<reference evidence="1" key="1">
    <citation type="submission" date="2023-07" db="EMBL/GenBank/DDBJ databases">
        <title>Sequencing the genomes of 1000 actinobacteria strains.</title>
        <authorList>
            <person name="Klenk H.-P."/>
        </authorList>
    </citation>
    <scope>NUCLEOTIDE SEQUENCE</scope>
    <source>
        <strain evidence="1">DSM 107476</strain>
    </source>
</reference>
<protein>
    <submittedName>
        <fullName evidence="1">Uncharacterized protein</fullName>
    </submittedName>
</protein>
<gene>
    <name evidence="1" type="ORF">J2S39_000551</name>
</gene>
<comment type="caution">
    <text evidence="1">The sequence shown here is derived from an EMBL/GenBank/DDBJ whole genome shotgun (WGS) entry which is preliminary data.</text>
</comment>
<dbReference type="RefSeq" id="WP_290197866.1">
    <property type="nucleotide sequence ID" value="NZ_CP047654.1"/>
</dbReference>
<sequence>MKFFDRLFGRTPSPELAKVPVGDIPTLELARLAVRLAQDLLIVTVSPAAAGPLADAARTARPLRLTSGQARPVTFVPVSTPTRPVLDPRLGWIIPLVDGVADVAAEPGDYEITEWLAVVVE</sequence>
<accession>A0ABU1ZVD6</accession>
<dbReference type="Proteomes" id="UP001180840">
    <property type="component" value="Unassembled WGS sequence"/>
</dbReference>
<organism evidence="1 2">
    <name type="scientific">Corynebacterium guangdongense</name>
    <dbReference type="NCBI Taxonomy" id="1783348"/>
    <lineage>
        <taxon>Bacteria</taxon>
        <taxon>Bacillati</taxon>
        <taxon>Actinomycetota</taxon>
        <taxon>Actinomycetes</taxon>
        <taxon>Mycobacteriales</taxon>
        <taxon>Corynebacteriaceae</taxon>
        <taxon>Corynebacterium</taxon>
    </lineage>
</organism>
<proteinExistence type="predicted"/>
<evidence type="ECO:0000313" key="1">
    <source>
        <dbReference type="EMBL" id="MDR7328875.1"/>
    </source>
</evidence>
<dbReference type="EMBL" id="JAVDXZ010000001">
    <property type="protein sequence ID" value="MDR7328875.1"/>
    <property type="molecule type" value="Genomic_DNA"/>
</dbReference>